<dbReference type="EMBL" id="PEJP01000021">
    <property type="protein sequence ID" value="RYO63351.1"/>
    <property type="molecule type" value="Genomic_DNA"/>
</dbReference>
<dbReference type="OrthoDB" id="3668182at2759"/>
<proteinExistence type="predicted"/>
<evidence type="ECO:0000313" key="1">
    <source>
        <dbReference type="EMBL" id="RYO63351.1"/>
    </source>
</evidence>
<dbReference type="Proteomes" id="UP000293823">
    <property type="component" value="Unassembled WGS sequence"/>
</dbReference>
<reference evidence="2" key="1">
    <citation type="journal article" date="2019" name="bioRxiv">
        <title>Genomics, evolutionary history and diagnostics of the Alternaria alternata species group including apple and Asian pear pathotypes.</title>
        <authorList>
            <person name="Armitage A.D."/>
            <person name="Cockerton H.M."/>
            <person name="Sreenivasaprasad S."/>
            <person name="Woodhall J.W."/>
            <person name="Lane C.R."/>
            <person name="Harrison R.J."/>
            <person name="Clarkson J.P."/>
        </authorList>
    </citation>
    <scope>NUCLEOTIDE SEQUENCE [LARGE SCALE GENOMIC DNA]</scope>
    <source>
        <strain evidence="2">RGR 97.0016</strain>
    </source>
</reference>
<organism evidence="1 2">
    <name type="scientific">Alternaria arborescens</name>
    <dbReference type="NCBI Taxonomy" id="156630"/>
    <lineage>
        <taxon>Eukaryota</taxon>
        <taxon>Fungi</taxon>
        <taxon>Dikarya</taxon>
        <taxon>Ascomycota</taxon>
        <taxon>Pezizomycotina</taxon>
        <taxon>Dothideomycetes</taxon>
        <taxon>Pleosporomycetidae</taxon>
        <taxon>Pleosporales</taxon>
        <taxon>Pleosporineae</taxon>
        <taxon>Pleosporaceae</taxon>
        <taxon>Alternaria</taxon>
        <taxon>Alternaria sect. Alternaria</taxon>
    </lineage>
</organism>
<accession>A0A4Q4S0V1</accession>
<evidence type="ECO:0000313" key="2">
    <source>
        <dbReference type="Proteomes" id="UP000293823"/>
    </source>
</evidence>
<sequence>MAKSIFITVPNDLLDQIFADVDREDLINLIKTHRSFMKSAQRHLFHTINLPALSTLAKSFVTYDNKIMDASQVKEYIRWDQDHSRYLDAGPSILLPIPDAQMKPDYKQEKACKRVMDRQCTCALILQAITLTPHLADYVRHVQIDSEWGSPLFVNSQTYTILNKLPNLRRVEIVIQDWVAGREWIPIQQLCIQQLFDMLKDLRIQTIVLKTPSVRILSKLMQISTIQSFAIDTVIESLDDYHPSSFEPTILPNLISFDSRNFTIGPAKMVKLLSQAKNLQSLLITTNSDYVRPMNFEVANGTLIVSTTGILKASLGPNSSLKELALLEPAGVYFTEGRHFRDHLHPTINANFSFLKHLRILKITSAFWYNRHFDLPSAPENGWMWKKQDRCAARVYNFLPPSLRELEIQFMWPEVVFAAGLGYQTHFPLTPQATQLKGFEWIKELAEQKQRKKGVLPELECLRLVEIKGAPSLVIKAGGPKTYATDTYSPPEVMRELFEDAGIKLVIKLSNSLQSEW</sequence>
<gene>
    <name evidence="1" type="ORF">AA0113_g6084</name>
</gene>
<comment type="caution">
    <text evidence="1">The sequence shown here is derived from an EMBL/GenBank/DDBJ whole genome shotgun (WGS) entry which is preliminary data.</text>
</comment>
<protein>
    <recommendedName>
        <fullName evidence="3">F-box domain-containing protein</fullName>
    </recommendedName>
</protein>
<evidence type="ECO:0008006" key="3">
    <source>
        <dbReference type="Google" id="ProtNLM"/>
    </source>
</evidence>
<dbReference type="AlphaFoldDB" id="A0A4Q4S0V1"/>
<name>A0A4Q4S0V1_9PLEO</name>
<keyword evidence="2" id="KW-1185">Reference proteome</keyword>